<proteinExistence type="predicted"/>
<dbReference type="Pfam" id="PF00620">
    <property type="entry name" value="RhoGAP"/>
    <property type="match status" value="1"/>
</dbReference>
<feature type="region of interest" description="Disordered" evidence="11">
    <location>
        <begin position="1185"/>
        <end position="1237"/>
    </location>
</feature>
<evidence type="ECO:0000256" key="3">
    <source>
        <dbReference type="ARBA" id="ARBA00022553"/>
    </source>
</evidence>
<evidence type="ECO:0000259" key="14">
    <source>
        <dbReference type="PROSITE" id="PS51741"/>
    </source>
</evidence>
<dbReference type="FunFam" id="1.20.1270.60:FF:000020">
    <property type="entry name" value="SLIT-ROBO Rho GTPase activating protein 3"/>
    <property type="match status" value="1"/>
</dbReference>
<dbReference type="Gene3D" id="1.10.555.10">
    <property type="entry name" value="Rho GTPase activation protein"/>
    <property type="match status" value="1"/>
</dbReference>
<evidence type="ECO:0000256" key="5">
    <source>
        <dbReference type="ARBA" id="ARBA00064269"/>
    </source>
</evidence>
<sequence>MSSQTKYKKDKEIIGEYETQVKEIRNQLVEQFKCLEQQSESRLQLLQDLQEFFRRKAEIELEYSRSLEKLAERFSSKIRSSREHHQFKKDQHLLSPVNCWYLVLNQTRRESRDHATLNDIYTNNVIVRLSQVGEDVIRLFKKSKDIGIQMHEELVKVTNELYTVMKTYHMYHTESISAEGKLKEAEKQEEKQFSKSGDVNVHLLRHEDRPQRRSSVRKIEKMKEKRQAKYSENKLKCTKARNDYLLNLAATNSVVAKYYIHDVSDMIDCCDLGYHASLARTFRTYLSAEYNLETSRHEGLDIIENAVDNLDSRSDKHKIMDMHNQVFCPPLRFDYQPHMGDEVCQVSAQQPVQTELLMRYHQLQSRLTTLRIENEEVRKTLDATMQTLQDMLTVEDFDVSDAFQHSRSTESIKSAACESYMSKVNVAKRRSNQQETEMFYFTKFKEYLNGSNLITKLQAKHDLLKQTLGEGERAECGTTRPPTLPPKPQKMRKPRPRSVYNHKLFNGNMETFIKVLSPPVCAREGRECSAVSLSPLFSRTHARRKPLINLTLAPHFLLFLAGMAPSIRAIVGELGHLGGGGCDKDPAISTLPGASQASTVTLAALTAGACPVCVASPAWPFCWARFLLFSNSYGSCFPASLLTCRAAFCPRGRRNARTRNQDSGQAIPVVVESCIRYINLYGLQQQGIFRVPGSQVEVNDIKNSFERGEDPLTDVQSDHDINSVAGVLKLYFRGLENPLFPKERFLDLLATIKLETGAERAHHIQQVVVTLPRTIIIVMRYLFAFLNHLSQYSDENMMDSYNLAICFGPTLMPIPDGQDPVSCQAHVNELIKTIIVHHEVIFPSHRELDGPVYEKCMTGGEEYCDSPHSEPGTIDEADNGTGPHTSDDEVEQIEAIAKFDYSGRTPRELSFKKGASLLLYHRASEDWWEGRHNGVDGLIPHQYIVVQDMDDAFSDSLSQKADSEASSGPLLDDKSSSKNDTQSPCEPSLDYSFGGVLGRVRLQSDGAVIPRCRGSDSDTHSPHRGLDTPPRAAACPSSPHKMAVSRGRLDSPDKRRLGTFGSAGNVNYPERKAYPEGHPLRPAPSATRHSSLGDHKSLEAEALAEDIEKTMSTALHELRELERQNAAKQAPDVVLDTLEPLKHPPGSEPSSPLHTIVIRDPDAAARRGVGSAPETMSTFKPVLSARLAGAQLRPPPARPARPAPVQHRSSSSSSSGMGSPAITPTEKLFPSNLSPDM</sequence>
<feature type="compositionally biased region" description="Basic and acidic residues" evidence="11">
    <location>
        <begin position="1069"/>
        <end position="1079"/>
    </location>
</feature>
<gene>
    <name evidence="15" type="ORF">SKAU_G00105270</name>
</gene>
<name>A0A9Q1G011_SYNKA</name>
<dbReference type="CDD" id="cd07684">
    <property type="entry name" value="F-BAR_srGAP3"/>
    <property type="match status" value="1"/>
</dbReference>
<protein>
    <recommendedName>
        <fullName evidence="6">SLIT-ROBO Rho GTPase-activating protein 3</fullName>
    </recommendedName>
    <alternativeName>
        <fullName evidence="8">Rho GTPase-activating protein 14</fullName>
    </alternativeName>
    <alternativeName>
        <fullName evidence="7">WAVE-associated Rac GTPase-activating protein</fullName>
    </alternativeName>
</protein>
<dbReference type="InterPro" id="IPR051627">
    <property type="entry name" value="SLIT-ROBO_RhoGAP"/>
</dbReference>
<dbReference type="SMART" id="SM00326">
    <property type="entry name" value="SH3"/>
    <property type="match status" value="1"/>
</dbReference>
<feature type="domain" description="F-BAR" evidence="14">
    <location>
        <begin position="19"/>
        <end position="315"/>
    </location>
</feature>
<dbReference type="PROSITE" id="PS50002">
    <property type="entry name" value="SH3"/>
    <property type="match status" value="1"/>
</dbReference>
<evidence type="ECO:0000256" key="1">
    <source>
        <dbReference type="ARBA" id="ARBA00022443"/>
    </source>
</evidence>
<evidence type="ECO:0000259" key="13">
    <source>
        <dbReference type="PROSITE" id="PS50238"/>
    </source>
</evidence>
<dbReference type="Pfam" id="PF00018">
    <property type="entry name" value="SH3_1"/>
    <property type="match status" value="1"/>
</dbReference>
<dbReference type="GO" id="GO:0045202">
    <property type="term" value="C:synapse"/>
    <property type="evidence" value="ECO:0007669"/>
    <property type="project" value="UniProtKB-ARBA"/>
</dbReference>
<dbReference type="SUPFAM" id="SSF48350">
    <property type="entry name" value="GTPase activation domain, GAP"/>
    <property type="match status" value="1"/>
</dbReference>
<evidence type="ECO:0000313" key="15">
    <source>
        <dbReference type="EMBL" id="KAJ8370499.1"/>
    </source>
</evidence>
<comment type="caution">
    <text evidence="15">The sequence shown here is derived from an EMBL/GenBank/DDBJ whole genome shotgun (WGS) entry which is preliminary data.</text>
</comment>
<keyword evidence="3" id="KW-0597">Phosphoprotein</keyword>
<dbReference type="FunFam" id="2.30.30.40:FF:000005">
    <property type="entry name" value="SLIT-ROBO Rho GTPase-activating protein 1 isoform 2"/>
    <property type="match status" value="1"/>
</dbReference>
<dbReference type="InterPro" id="IPR049581">
    <property type="entry name" value="SrGAP3_F-BAR"/>
</dbReference>
<dbReference type="FunFam" id="1.10.555.10:FF:000013">
    <property type="entry name" value="SLIT-ROBO Rho GTPase activating protein 3"/>
    <property type="match status" value="1"/>
</dbReference>
<dbReference type="InterPro" id="IPR000198">
    <property type="entry name" value="RhoGAP_dom"/>
</dbReference>
<evidence type="ECO:0000256" key="11">
    <source>
        <dbReference type="SAM" id="MobiDB-lite"/>
    </source>
</evidence>
<accession>A0A9Q1G011</accession>
<evidence type="ECO:0000256" key="9">
    <source>
        <dbReference type="PROSITE-ProRule" id="PRU00192"/>
    </source>
</evidence>
<evidence type="ECO:0000313" key="16">
    <source>
        <dbReference type="Proteomes" id="UP001152622"/>
    </source>
</evidence>
<evidence type="ECO:0000256" key="6">
    <source>
        <dbReference type="ARBA" id="ARBA00073505"/>
    </source>
</evidence>
<feature type="region of interest" description="Disordered" evidence="11">
    <location>
        <begin position="1009"/>
        <end position="1094"/>
    </location>
</feature>
<dbReference type="SUPFAM" id="SSF103657">
    <property type="entry name" value="BAR/IMD domain-like"/>
    <property type="match status" value="1"/>
</dbReference>
<dbReference type="Gene3D" id="1.20.1270.60">
    <property type="entry name" value="Arfaptin homology (AH) domain/BAR domain"/>
    <property type="match status" value="1"/>
</dbReference>
<dbReference type="SMART" id="SM00324">
    <property type="entry name" value="RhoGAP"/>
    <property type="match status" value="1"/>
</dbReference>
<dbReference type="CDD" id="cd04383">
    <property type="entry name" value="RhoGAP_srGAP"/>
    <property type="match status" value="1"/>
</dbReference>
<feature type="compositionally biased region" description="Basic and acidic residues" evidence="11">
    <location>
        <begin position="1013"/>
        <end position="1026"/>
    </location>
</feature>
<dbReference type="Proteomes" id="UP001152622">
    <property type="component" value="Chromosome 3"/>
</dbReference>
<dbReference type="InterPro" id="IPR008936">
    <property type="entry name" value="Rho_GTPase_activation_prot"/>
</dbReference>
<feature type="region of interest" description="Disordered" evidence="11">
    <location>
        <begin position="955"/>
        <end position="990"/>
    </location>
</feature>
<dbReference type="CDD" id="cd11955">
    <property type="entry name" value="SH3_srGAP1-3"/>
    <property type="match status" value="1"/>
</dbReference>
<dbReference type="GO" id="GO:0005096">
    <property type="term" value="F:GTPase activator activity"/>
    <property type="evidence" value="ECO:0007669"/>
    <property type="project" value="UniProtKB-KW"/>
</dbReference>
<feature type="region of interest" description="Disordered" evidence="11">
    <location>
        <begin position="470"/>
        <end position="495"/>
    </location>
</feature>
<keyword evidence="4 10" id="KW-0175">Coiled coil</keyword>
<dbReference type="PROSITE" id="PS51741">
    <property type="entry name" value="F_BAR"/>
    <property type="match status" value="1"/>
</dbReference>
<feature type="domain" description="SH3" evidence="12">
    <location>
        <begin position="890"/>
        <end position="949"/>
    </location>
</feature>
<keyword evidence="1 9" id="KW-0728">SH3 domain</keyword>
<dbReference type="EMBL" id="JAINUF010000003">
    <property type="protein sequence ID" value="KAJ8370499.1"/>
    <property type="molecule type" value="Genomic_DNA"/>
</dbReference>
<dbReference type="PROSITE" id="PS50238">
    <property type="entry name" value="RHOGAP"/>
    <property type="match status" value="1"/>
</dbReference>
<dbReference type="InterPro" id="IPR001060">
    <property type="entry name" value="FCH_dom"/>
</dbReference>
<feature type="compositionally biased region" description="Basic and acidic residues" evidence="11">
    <location>
        <begin position="1047"/>
        <end position="1056"/>
    </location>
</feature>
<dbReference type="SMART" id="SM00055">
    <property type="entry name" value="FCH"/>
    <property type="match status" value="1"/>
</dbReference>
<dbReference type="AlphaFoldDB" id="A0A9Q1G011"/>
<organism evidence="15 16">
    <name type="scientific">Synaphobranchus kaupii</name>
    <name type="common">Kaup's arrowtooth eel</name>
    <dbReference type="NCBI Taxonomy" id="118154"/>
    <lineage>
        <taxon>Eukaryota</taxon>
        <taxon>Metazoa</taxon>
        <taxon>Chordata</taxon>
        <taxon>Craniata</taxon>
        <taxon>Vertebrata</taxon>
        <taxon>Euteleostomi</taxon>
        <taxon>Actinopterygii</taxon>
        <taxon>Neopterygii</taxon>
        <taxon>Teleostei</taxon>
        <taxon>Anguilliformes</taxon>
        <taxon>Synaphobranchidae</taxon>
        <taxon>Synaphobranchus</taxon>
    </lineage>
</organism>
<dbReference type="SUPFAM" id="SSF50044">
    <property type="entry name" value="SH3-domain"/>
    <property type="match status" value="1"/>
</dbReference>
<dbReference type="InterPro" id="IPR036028">
    <property type="entry name" value="SH3-like_dom_sf"/>
</dbReference>
<keyword evidence="2" id="KW-0343">GTPase activation</keyword>
<dbReference type="PANTHER" id="PTHR14166">
    <property type="entry name" value="SLIT-ROBO RHO GTPASE ACTIVATING PROTEIN"/>
    <property type="match status" value="1"/>
</dbReference>
<evidence type="ECO:0000256" key="4">
    <source>
        <dbReference type="ARBA" id="ARBA00023054"/>
    </source>
</evidence>
<dbReference type="InterPro" id="IPR001452">
    <property type="entry name" value="SH3_domain"/>
</dbReference>
<dbReference type="GO" id="GO:0007165">
    <property type="term" value="P:signal transduction"/>
    <property type="evidence" value="ECO:0007669"/>
    <property type="project" value="InterPro"/>
</dbReference>
<evidence type="ECO:0000259" key="12">
    <source>
        <dbReference type="PROSITE" id="PS50002"/>
    </source>
</evidence>
<dbReference type="InterPro" id="IPR035648">
    <property type="entry name" value="srGAP1/2/3_SH3"/>
</dbReference>
<feature type="compositionally biased region" description="Pro residues" evidence="11">
    <location>
        <begin position="1193"/>
        <end position="1202"/>
    </location>
</feature>
<dbReference type="InterPro" id="IPR027267">
    <property type="entry name" value="AH/BAR_dom_sf"/>
</dbReference>
<feature type="domain" description="Rho-GAP" evidence="13">
    <location>
        <begin position="654"/>
        <end position="842"/>
    </location>
</feature>
<dbReference type="Gene3D" id="2.30.30.40">
    <property type="entry name" value="SH3 Domains"/>
    <property type="match status" value="1"/>
</dbReference>
<comment type="subunit">
    <text evidence="5">Homodimer. Forms a heterooligomer with SRGAP1 and SRGAP2 through its F-BAR domain. Interacts with WASF1. Probably interacts with ROBO1. Interacts with FASLG.</text>
</comment>
<keyword evidence="16" id="KW-1185">Reference proteome</keyword>
<evidence type="ECO:0000256" key="7">
    <source>
        <dbReference type="ARBA" id="ARBA00078662"/>
    </source>
</evidence>
<evidence type="ECO:0000256" key="10">
    <source>
        <dbReference type="PROSITE-ProRule" id="PRU01077"/>
    </source>
</evidence>
<evidence type="ECO:0000256" key="2">
    <source>
        <dbReference type="ARBA" id="ARBA00022468"/>
    </source>
</evidence>
<evidence type="ECO:0000256" key="8">
    <source>
        <dbReference type="ARBA" id="ARBA00083893"/>
    </source>
</evidence>
<feature type="compositionally biased region" description="Polar residues" evidence="11">
    <location>
        <begin position="955"/>
        <end position="966"/>
    </location>
</feature>
<reference evidence="15" key="1">
    <citation type="journal article" date="2023" name="Science">
        <title>Genome structures resolve the early diversification of teleost fishes.</title>
        <authorList>
            <person name="Parey E."/>
            <person name="Louis A."/>
            <person name="Montfort J."/>
            <person name="Bouchez O."/>
            <person name="Roques C."/>
            <person name="Iampietro C."/>
            <person name="Lluch J."/>
            <person name="Castinel A."/>
            <person name="Donnadieu C."/>
            <person name="Desvignes T."/>
            <person name="Floi Bucao C."/>
            <person name="Jouanno E."/>
            <person name="Wen M."/>
            <person name="Mejri S."/>
            <person name="Dirks R."/>
            <person name="Jansen H."/>
            <person name="Henkel C."/>
            <person name="Chen W.J."/>
            <person name="Zahm M."/>
            <person name="Cabau C."/>
            <person name="Klopp C."/>
            <person name="Thompson A.W."/>
            <person name="Robinson-Rechavi M."/>
            <person name="Braasch I."/>
            <person name="Lecointre G."/>
            <person name="Bobe J."/>
            <person name="Postlethwait J.H."/>
            <person name="Berthelot C."/>
            <person name="Roest Crollius H."/>
            <person name="Guiguen Y."/>
        </authorList>
    </citation>
    <scope>NUCLEOTIDE SEQUENCE</scope>
    <source>
        <strain evidence="15">WJC10195</strain>
    </source>
</reference>
<feature type="region of interest" description="Disordered" evidence="11">
    <location>
        <begin position="865"/>
        <end position="888"/>
    </location>
</feature>
<dbReference type="Pfam" id="PF00611">
    <property type="entry name" value="FCH"/>
    <property type="match status" value="1"/>
</dbReference>
<dbReference type="InterPro" id="IPR031160">
    <property type="entry name" value="F_BAR_dom"/>
</dbReference>
<dbReference type="OrthoDB" id="5981864at2759"/>